<feature type="chain" id="PRO_5008521542" evidence="3">
    <location>
        <begin position="19"/>
        <end position="1443"/>
    </location>
</feature>
<keyword evidence="2" id="KW-1133">Transmembrane helix</keyword>
<protein>
    <submittedName>
        <fullName evidence="4">Uncharacterized protein</fullName>
    </submittedName>
</protein>
<gene>
    <name evidence="4" type="ORF">PCOAH_00039600</name>
</gene>
<feature type="compositionally biased region" description="Basic and acidic residues" evidence="1">
    <location>
        <begin position="84"/>
        <end position="100"/>
    </location>
</feature>
<dbReference type="EMBL" id="CP016250">
    <property type="protein sequence ID" value="ANQ09372.1"/>
    <property type="molecule type" value="Genomic_DNA"/>
</dbReference>
<feature type="signal peptide" evidence="3">
    <location>
        <begin position="1"/>
        <end position="18"/>
    </location>
</feature>
<feature type="region of interest" description="Disordered" evidence="1">
    <location>
        <begin position="264"/>
        <end position="287"/>
    </location>
</feature>
<organism evidence="4 5">
    <name type="scientific">Plasmodium coatneyi</name>
    <dbReference type="NCBI Taxonomy" id="208452"/>
    <lineage>
        <taxon>Eukaryota</taxon>
        <taxon>Sar</taxon>
        <taxon>Alveolata</taxon>
        <taxon>Apicomplexa</taxon>
        <taxon>Aconoidasida</taxon>
        <taxon>Haemosporida</taxon>
        <taxon>Plasmodiidae</taxon>
        <taxon>Plasmodium</taxon>
    </lineage>
</organism>
<dbReference type="Proteomes" id="UP000092716">
    <property type="component" value="Chromosome 12"/>
</dbReference>
<feature type="compositionally biased region" description="Polar residues" evidence="1">
    <location>
        <begin position="145"/>
        <end position="158"/>
    </location>
</feature>
<feature type="compositionally biased region" description="Low complexity" evidence="1">
    <location>
        <begin position="674"/>
        <end position="688"/>
    </location>
</feature>
<keyword evidence="2" id="KW-0472">Membrane</keyword>
<dbReference type="VEuPathDB" id="PlasmoDB:PCOAH_00039600"/>
<dbReference type="OrthoDB" id="378708at2759"/>
<feature type="compositionally biased region" description="Basic and acidic residues" evidence="1">
    <location>
        <begin position="1193"/>
        <end position="1202"/>
    </location>
</feature>
<accession>A0A1B1E2Y5</accession>
<feature type="compositionally biased region" description="Basic and acidic residues" evidence="1">
    <location>
        <begin position="1413"/>
        <end position="1428"/>
    </location>
</feature>
<dbReference type="GeneID" id="30910691"/>
<feature type="region of interest" description="Disordered" evidence="1">
    <location>
        <begin position="628"/>
        <end position="728"/>
    </location>
</feature>
<dbReference type="RefSeq" id="XP_019916067.1">
    <property type="nucleotide sequence ID" value="XM_020060748.1"/>
</dbReference>
<feature type="region of interest" description="Disordered" evidence="1">
    <location>
        <begin position="921"/>
        <end position="1017"/>
    </location>
</feature>
<evidence type="ECO:0000256" key="3">
    <source>
        <dbReference type="SAM" id="SignalP"/>
    </source>
</evidence>
<feature type="compositionally biased region" description="Basic and acidic residues" evidence="1">
    <location>
        <begin position="65"/>
        <end position="77"/>
    </location>
</feature>
<feature type="compositionally biased region" description="Basic residues" evidence="1">
    <location>
        <begin position="968"/>
        <end position="981"/>
    </location>
</feature>
<feature type="region of interest" description="Disordered" evidence="1">
    <location>
        <begin position="145"/>
        <end position="169"/>
    </location>
</feature>
<feature type="region of interest" description="Disordered" evidence="1">
    <location>
        <begin position="60"/>
        <end position="114"/>
    </location>
</feature>
<feature type="compositionally biased region" description="Polar residues" evidence="1">
    <location>
        <begin position="273"/>
        <end position="287"/>
    </location>
</feature>
<name>A0A1B1E2Y5_9APIC</name>
<dbReference type="PANTHER" id="PTHR35683:SF8">
    <property type="entry name" value="YALI0C04136P"/>
    <property type="match status" value="1"/>
</dbReference>
<dbReference type="PANTHER" id="PTHR35683">
    <property type="entry name" value="YALI0C04136P"/>
    <property type="match status" value="1"/>
</dbReference>
<sequence>MSHNNTTVFLFTVQGILASLTCGLCCIIYAYCCNTKNERNRNKRPISKVNGDTYTESATTAFKKSKVEKEAASKSVHEGATTYSEKDLDGASNTKSERNQPRPANGSATSHTDNYCKRNGSAKCDRDDTIPREKLIQENYCSRTGSKMESGVSNQKNAQMDKGNGEEGRSIRSNCEGIPLNMINVSEYKDPPLVGIIPRNNSLPYDGRVTEKNGKCENSHHAGAEASDMHPNWSNERKEMFKNNSDNTIKVIVPLNRCQLRSGGEKNERLPMSNESRNGFNSHISSNYDVRGDNNRIVKTIERGEKNLLSRNNNMGITVNRVEAKNMAICGLTKKDAVQVAAERADHETYRRTVLDRQMVYYPNDEFFRVKSETYIRSNPGHGGASTSSQKSMHRNFPEESSSSRRNCPEAQNHFTHRRMNGCKPFEDKKKCRHQEHVHNYIPSKCMNCPHEGGSTNRVFVKCEKNILHSLDRNIPNSREHPSVEWNSHVVPIIKKEQTQPGSSEYNTYKYNDFPMYDTLYRKRQPLLHDDMSLHFNHGKEIRNIFENGRVEEAGTLSYDKDKATCDMHTVSKYDGESIVRIRNVGHYDEGKRFHPWDLHLSNRMSTNLINGERTKSAASYGLAYNESGNVNKCEGEETPFKGSSPRLGRFTSEQDFAPKGGRTDQEGETSQTNRNNQGGNNGISNDNNGEEDRTSEGRYYTRGKSKNSSTNRRSVHDEVGRNAHSMIDAVGMTTKVPRNSCTHTNKRQSDHNNCAHYSPLDEEKMENRKKESYYQFPRDYHMGITECLPCNGGTPMCKNSNCPSVGNCAKQRDRKEKNVYVPNCNSRSWYPHCTEKISGYNESSFHSNNFGRNTNLSDINGSFSQHISYNARPFIRTKRFEQERGAKMVTKSELSDGIYPLTDDNADYDGVESSRRGGILSGNASSLLNGSINLGERCPNDEQKRRPTKGGETMIPVPVSNDEVANGRKRRKRATKKRGTNSKEETDNQSNTPPLTKMKEGKLRQTEPSEYRSSQEINQIIHAYLQNSKKEYNYSRSDKSEGENNHVADKYAQEGMHSHKDVSPTRKSKKKDSNDNTRYNSCRKNVVGNRKGRNRRDKDLGITEGEITNSNMSAAPGNKRKKNEQTDQEEKLTEEDTSTRTGQIENKNIRVKRERIYSNVLIKEEKDLRSGNQTVRRSARMKSEKYKKKKKNNDSDMHVETENEQEELQSESSKKKQNIVNADNNKLMEKKKMSKTKTMEMKIFRDKNALKEKENLKRTNEKYQEIDEYRCASGLVNFIIEHIQKKKDKENFDDLLKYILKLINIYKIKTIDFVEAFLLLETINVNIITEYPIEEWILVTFHFLKGNTTEQNFNVIIKSLKLNNLVIGNVTASFYMNKKTVRMTEKNMNRILTILSNVVRRRSSRIKTFNRPKQDKKAKEDQQKDELLGSCWQPVEGAAEGK</sequence>
<feature type="region of interest" description="Disordered" evidence="1">
    <location>
        <begin position="1053"/>
        <end position="1147"/>
    </location>
</feature>
<feature type="transmembrane region" description="Helical" evidence="2">
    <location>
        <begin position="7"/>
        <end position="31"/>
    </location>
</feature>
<proteinExistence type="predicted"/>
<keyword evidence="3" id="KW-0732">Signal</keyword>
<feature type="compositionally biased region" description="Low complexity" evidence="1">
    <location>
        <begin position="921"/>
        <end position="936"/>
    </location>
</feature>
<evidence type="ECO:0000256" key="2">
    <source>
        <dbReference type="SAM" id="Phobius"/>
    </source>
</evidence>
<evidence type="ECO:0000256" key="1">
    <source>
        <dbReference type="SAM" id="MobiDB-lite"/>
    </source>
</evidence>
<feature type="compositionally biased region" description="Basic and acidic residues" evidence="1">
    <location>
        <begin position="998"/>
        <end position="1011"/>
    </location>
</feature>
<feature type="region of interest" description="Disordered" evidence="1">
    <location>
        <begin position="1169"/>
        <end position="1224"/>
    </location>
</feature>
<evidence type="ECO:0000313" key="5">
    <source>
        <dbReference type="Proteomes" id="UP000092716"/>
    </source>
</evidence>
<evidence type="ECO:0000313" key="4">
    <source>
        <dbReference type="EMBL" id="ANQ09372.1"/>
    </source>
</evidence>
<keyword evidence="2" id="KW-0812">Transmembrane</keyword>
<feature type="compositionally biased region" description="Basic and acidic residues" evidence="1">
    <location>
        <begin position="1053"/>
        <end position="1065"/>
    </location>
</feature>
<keyword evidence="5" id="KW-1185">Reference proteome</keyword>
<reference evidence="5" key="1">
    <citation type="submission" date="2016-06" db="EMBL/GenBank/DDBJ databases">
        <title>First high quality genome sequence of Plasmodium coatneyi using continuous long reads from single molecule, real-time sequencing.</title>
        <authorList>
            <person name="Chien J.-T."/>
            <person name="Pakala S.B."/>
            <person name="Geraldo J.A."/>
            <person name="Lapp S.A."/>
            <person name="Barnwell J.W."/>
            <person name="Kissinger J.C."/>
            <person name="Galinski M.R."/>
            <person name="Humphrey J.C."/>
        </authorList>
    </citation>
    <scope>NUCLEOTIDE SEQUENCE [LARGE SCALE GENOMIC DNA]</scope>
    <source>
        <strain evidence="5">Hackeri</strain>
    </source>
</reference>
<feature type="region of interest" description="Disordered" evidence="1">
    <location>
        <begin position="377"/>
        <end position="408"/>
    </location>
</feature>
<feature type="compositionally biased region" description="Basic residues" evidence="1">
    <location>
        <begin position="1178"/>
        <end position="1192"/>
    </location>
</feature>
<feature type="region of interest" description="Disordered" evidence="1">
    <location>
        <begin position="1409"/>
        <end position="1443"/>
    </location>
</feature>
<dbReference type="KEGG" id="pcot:PCOAH_00039600"/>